<gene>
    <name evidence="1" type="ORF">M413DRAFT_422925</name>
</gene>
<dbReference type="EMBL" id="KN831770">
    <property type="protein sequence ID" value="KIM47161.1"/>
    <property type="molecule type" value="Genomic_DNA"/>
</dbReference>
<protein>
    <recommendedName>
        <fullName evidence="3">DUF4238 domain-containing protein</fullName>
    </recommendedName>
</protein>
<dbReference type="HOGENOM" id="CLU_025751_0_0_1"/>
<dbReference type="STRING" id="686832.A0A0C3CTH9"/>
<keyword evidence="2" id="KW-1185">Reference proteome</keyword>
<evidence type="ECO:0000313" key="1">
    <source>
        <dbReference type="EMBL" id="KIM47161.1"/>
    </source>
</evidence>
<evidence type="ECO:0008006" key="3">
    <source>
        <dbReference type="Google" id="ProtNLM"/>
    </source>
</evidence>
<sequence>MPAPPGNALPRDQYQHYIPRFILRYFQDAQVQPRNRKERQKNFHKMRRTGVDTDTILMYDVTTQTLESRPIAKVYGDVNLYRDDRNADNVDHLEQGLSRLENDAARTIRNIHYAIESHQQKIVMKRKELEAIRKFTYLMHYRRTCFVSSYFDENDPENMPLRDWAKNFRRKHNLYKEDDIWLFGLKYMLEVPHHKIVATGEAIQNKYGGPQGMVTMLMTRVDPDIEDYHAVDYTAMSNALFLGIWEAAEGEEFVLGANSFGLWEGVVETIPGLHRLFVVSPRVALVLRQNKMGPEVIDQIRAHVDVTSDLVDVPMSRATSTYANHEDPPWSDNPSDLEAAAQALWKYRQTPEAQEDIFTFTRTKLTRKQTHDLNHVILTHLSDNGMTFSSPVAARKTIQQHLQSDIPYARESKYWFRNLLGLLSENTTATGPNPSTSSTLPSAVDIVLGSIASGAIEFRSNYDRAYRVYHLATDDVTKYNQSSSEIHQMTARAIHAMKEHLPPLPIIHRHMYFPFLCRDIVKELPKEESELFFALVGYRVDLFKVGPMSDDILGRIKYEAAIIGFAHWLAENRAKVLSDLLSFWVKVVL</sequence>
<dbReference type="InterPro" id="IPR025332">
    <property type="entry name" value="DUF4238"/>
</dbReference>
<reference evidence="2" key="2">
    <citation type="submission" date="2015-01" db="EMBL/GenBank/DDBJ databases">
        <title>Evolutionary Origins and Diversification of the Mycorrhizal Mutualists.</title>
        <authorList>
            <consortium name="DOE Joint Genome Institute"/>
            <consortium name="Mycorrhizal Genomics Consortium"/>
            <person name="Kohler A."/>
            <person name="Kuo A."/>
            <person name="Nagy L.G."/>
            <person name="Floudas D."/>
            <person name="Copeland A."/>
            <person name="Barry K.W."/>
            <person name="Cichocki N."/>
            <person name="Veneault-Fourrey C."/>
            <person name="LaButti K."/>
            <person name="Lindquist E.A."/>
            <person name="Lipzen A."/>
            <person name="Lundell T."/>
            <person name="Morin E."/>
            <person name="Murat C."/>
            <person name="Riley R."/>
            <person name="Ohm R."/>
            <person name="Sun H."/>
            <person name="Tunlid A."/>
            <person name="Henrissat B."/>
            <person name="Grigoriev I.V."/>
            <person name="Hibbett D.S."/>
            <person name="Martin F."/>
        </authorList>
    </citation>
    <scope>NUCLEOTIDE SEQUENCE [LARGE SCALE GENOMIC DNA]</scope>
    <source>
        <strain evidence="2">h7</strain>
    </source>
</reference>
<name>A0A0C3CTH9_HEBCY</name>
<organism evidence="1 2">
    <name type="scientific">Hebeloma cylindrosporum</name>
    <dbReference type="NCBI Taxonomy" id="76867"/>
    <lineage>
        <taxon>Eukaryota</taxon>
        <taxon>Fungi</taxon>
        <taxon>Dikarya</taxon>
        <taxon>Basidiomycota</taxon>
        <taxon>Agaricomycotina</taxon>
        <taxon>Agaricomycetes</taxon>
        <taxon>Agaricomycetidae</taxon>
        <taxon>Agaricales</taxon>
        <taxon>Agaricineae</taxon>
        <taxon>Hymenogastraceae</taxon>
        <taxon>Hebeloma</taxon>
    </lineage>
</organism>
<reference evidence="1 2" key="1">
    <citation type="submission" date="2014-04" db="EMBL/GenBank/DDBJ databases">
        <authorList>
            <consortium name="DOE Joint Genome Institute"/>
            <person name="Kuo A."/>
            <person name="Gay G."/>
            <person name="Dore J."/>
            <person name="Kohler A."/>
            <person name="Nagy L.G."/>
            <person name="Floudas D."/>
            <person name="Copeland A."/>
            <person name="Barry K.W."/>
            <person name="Cichocki N."/>
            <person name="Veneault-Fourrey C."/>
            <person name="LaButti K."/>
            <person name="Lindquist E.A."/>
            <person name="Lipzen A."/>
            <person name="Lundell T."/>
            <person name="Morin E."/>
            <person name="Murat C."/>
            <person name="Sun H."/>
            <person name="Tunlid A."/>
            <person name="Henrissat B."/>
            <person name="Grigoriev I.V."/>
            <person name="Hibbett D.S."/>
            <person name="Martin F."/>
            <person name="Nordberg H.P."/>
            <person name="Cantor M.N."/>
            <person name="Hua S.X."/>
        </authorList>
    </citation>
    <scope>NUCLEOTIDE SEQUENCE [LARGE SCALE GENOMIC DNA]</scope>
    <source>
        <strain evidence="2">h7</strain>
    </source>
</reference>
<dbReference type="Proteomes" id="UP000053424">
    <property type="component" value="Unassembled WGS sequence"/>
</dbReference>
<dbReference type="OrthoDB" id="5340163at2759"/>
<dbReference type="Pfam" id="PF14022">
    <property type="entry name" value="DUF4238"/>
    <property type="match status" value="1"/>
</dbReference>
<evidence type="ECO:0000313" key="2">
    <source>
        <dbReference type="Proteomes" id="UP000053424"/>
    </source>
</evidence>
<proteinExistence type="predicted"/>
<accession>A0A0C3CTH9</accession>
<dbReference type="AlphaFoldDB" id="A0A0C3CTH9"/>